<dbReference type="EMBL" id="MSPT01000001">
    <property type="protein sequence ID" value="ONK29644.1"/>
    <property type="molecule type" value="Genomic_DNA"/>
</dbReference>
<name>A0AB36JPZ5_9STRE</name>
<keyword evidence="4" id="KW-1185">Reference proteome</keyword>
<organism evidence="1 3">
    <name type="scientific">Streptococcus azizii</name>
    <dbReference type="NCBI Taxonomy" id="1579424"/>
    <lineage>
        <taxon>Bacteria</taxon>
        <taxon>Bacillati</taxon>
        <taxon>Bacillota</taxon>
        <taxon>Bacilli</taxon>
        <taxon>Lactobacillales</taxon>
        <taxon>Streptococcaceae</taxon>
        <taxon>Streptococcus</taxon>
    </lineage>
</organism>
<sequence>MTKIGFLFGAGAEISYGMPTGGKFALDIFRRDTTSAKQVFRDNRSRIDLGSRYASSWLPEGFNNKNVGSFGDSVYENIVKSTIGNNRDDIINRINNFDDIANAVLDNMGINQDDFKKAVKDDLGISFGDITVNQRLSYNKHLKDGDKLFKSEFFAVLLRYYEIFEFSSIHKEFFGKILKSIFQLHIGALSETLSRNLQESILDRHDLELDFFDDLGGNLSVNYQMAGVRGLELLASNKPTGLLQIIEFSFGILEKIYVDVLDYKSIIDKNWHYLYIPKKEWGKFCKISIFLHSVREYIETECKYDKNNDGYYDDLNAQKQFDVCTVATSNYVNSLIESKLPKLNITFLNGSVSEYYNPYMNSIVSKEEFKKMKQFAVPMIFTQSGTKPMTSIDMSIKYVEYYNNLKEADFICSIGFGFNIDDEHINGIIRNLIENSSKKLVVIDIANGKSEYERKTELAKKLKITDSSNIKMVIVDNNRSINGLNWTEYIVSEEFLEGIE</sequence>
<evidence type="ECO:0000313" key="2">
    <source>
        <dbReference type="EMBL" id="ONK30928.1"/>
    </source>
</evidence>
<dbReference type="Proteomes" id="UP000188600">
    <property type="component" value="Unassembled WGS sequence"/>
</dbReference>
<evidence type="ECO:0000313" key="1">
    <source>
        <dbReference type="EMBL" id="ONK29644.1"/>
    </source>
</evidence>
<evidence type="ECO:0008006" key="5">
    <source>
        <dbReference type="Google" id="ProtNLM"/>
    </source>
</evidence>
<dbReference type="RefSeq" id="WP_076995481.1">
    <property type="nucleotide sequence ID" value="NZ_MSPR01000002.1"/>
</dbReference>
<dbReference type="EMBL" id="MSPR01000002">
    <property type="protein sequence ID" value="ONK30928.1"/>
    <property type="molecule type" value="Genomic_DNA"/>
</dbReference>
<evidence type="ECO:0000313" key="4">
    <source>
        <dbReference type="Proteomes" id="UP000188946"/>
    </source>
</evidence>
<gene>
    <name evidence="2" type="ORF">BVE84_01445</name>
    <name evidence="1" type="ORF">BVE86_00135</name>
</gene>
<protein>
    <recommendedName>
        <fullName evidence="5">SIR2-like domain-containing protein</fullName>
    </recommendedName>
</protein>
<dbReference type="Proteomes" id="UP000188946">
    <property type="component" value="Unassembled WGS sequence"/>
</dbReference>
<comment type="caution">
    <text evidence="1">The sequence shown here is derived from an EMBL/GenBank/DDBJ whole genome shotgun (WGS) entry which is preliminary data.</text>
</comment>
<reference evidence="3 4" key="1">
    <citation type="submission" date="2016-12" db="EMBL/GenBank/DDBJ databases">
        <authorList>
            <person name="Gulvik C.A."/>
        </authorList>
    </citation>
    <scope>NUCLEOTIDE SEQUENCE [LARGE SCALE GENOMIC DNA]</scope>
    <source>
        <strain evidence="2 4">12-5202</strain>
        <strain evidence="1 3">12-5291</strain>
    </source>
</reference>
<evidence type="ECO:0000313" key="3">
    <source>
        <dbReference type="Proteomes" id="UP000188600"/>
    </source>
</evidence>
<accession>A0AB36JPZ5</accession>
<dbReference type="AlphaFoldDB" id="A0AB36JPZ5"/>
<proteinExistence type="predicted"/>